<accession>A0A484C348</accession>
<reference evidence="2 3" key="1">
    <citation type="submission" date="2019-01" db="EMBL/GenBank/DDBJ databases">
        <title>A chromosome-scale genome assembly of the yellow perch, Perca flavescens.</title>
        <authorList>
            <person name="Feron R."/>
            <person name="Morvezen R."/>
            <person name="Bestin A."/>
            <person name="Haffray P."/>
            <person name="Klopp C."/>
            <person name="Zahm M."/>
            <person name="Cabau C."/>
            <person name="Roques C."/>
            <person name="Donnadieu C."/>
            <person name="Bouchez O."/>
            <person name="Christie M."/>
            <person name="Larson W."/>
            <person name="Guiguen Y."/>
        </authorList>
    </citation>
    <scope>NUCLEOTIDE SEQUENCE [LARGE SCALE GENOMIC DNA]</scope>
    <source>
        <strain evidence="2">YP-PL-M2</strain>
        <tissue evidence="2">Blood</tissue>
    </source>
</reference>
<evidence type="ECO:0000313" key="3">
    <source>
        <dbReference type="Proteomes" id="UP000295070"/>
    </source>
</evidence>
<gene>
    <name evidence="2" type="ORF">EPR50_G00214610</name>
</gene>
<proteinExistence type="predicted"/>
<dbReference type="Gene3D" id="3.40.50.410">
    <property type="entry name" value="von Willebrand factor, type A domain"/>
    <property type="match status" value="1"/>
</dbReference>
<dbReference type="InterPro" id="IPR036465">
    <property type="entry name" value="vWFA_dom_sf"/>
</dbReference>
<dbReference type="PANTHER" id="PTHR24020">
    <property type="entry name" value="COLLAGEN ALPHA"/>
    <property type="match status" value="1"/>
</dbReference>
<protein>
    <recommendedName>
        <fullName evidence="1">VWFA domain-containing protein</fullName>
    </recommendedName>
</protein>
<evidence type="ECO:0000313" key="2">
    <source>
        <dbReference type="EMBL" id="TDG98056.1"/>
    </source>
</evidence>
<dbReference type="Pfam" id="PF00092">
    <property type="entry name" value="VWA"/>
    <property type="match status" value="1"/>
</dbReference>
<dbReference type="PRINTS" id="PR00453">
    <property type="entry name" value="VWFADOMAIN"/>
</dbReference>
<name>A0A484C348_PERFV</name>
<dbReference type="PROSITE" id="PS50234">
    <property type="entry name" value="VWFA"/>
    <property type="match status" value="1"/>
</dbReference>
<dbReference type="PANTHER" id="PTHR24020:SF20">
    <property type="entry name" value="PH DOMAIN-CONTAINING PROTEIN"/>
    <property type="match status" value="1"/>
</dbReference>
<dbReference type="AlphaFoldDB" id="A0A484C348"/>
<dbReference type="InterPro" id="IPR002035">
    <property type="entry name" value="VWF_A"/>
</dbReference>
<dbReference type="SUPFAM" id="SSF53300">
    <property type="entry name" value="vWA-like"/>
    <property type="match status" value="1"/>
</dbReference>
<dbReference type="SMART" id="SM00327">
    <property type="entry name" value="VWA"/>
    <property type="match status" value="1"/>
</dbReference>
<feature type="domain" description="VWFA" evidence="1">
    <location>
        <begin position="74"/>
        <end position="215"/>
    </location>
</feature>
<evidence type="ECO:0000259" key="1">
    <source>
        <dbReference type="PROSITE" id="PS50234"/>
    </source>
</evidence>
<dbReference type="InterPro" id="IPR050525">
    <property type="entry name" value="ECM_Assembly_Org"/>
</dbReference>
<keyword evidence="3" id="KW-1185">Reference proteome</keyword>
<comment type="caution">
    <text evidence="2">The sequence shown here is derived from an EMBL/GenBank/DDBJ whole genome shotgun (WGS) entry which is preliminary data.</text>
</comment>
<sequence length="215" mass="23765">MNVFNAVPDFAVNASLGLTMTNDPSTQNTLACGPTIPKDCKSITMFSGVCLQIDRSNRISNPMPSSNKECRSADIAFLLDGSGSVASQDFQKMKTFVKDLVGSLLPLDTKFAVVQFSSHFQVHFYFNEFFPSSWEAKVDDIMQLTGGTRTARAIKYVVENIFIPEQGSRSNVKKVLIVITDGESHDRGQLPYAVDLAEKKTLFDLLLEWGAHSLK</sequence>
<organism evidence="2 3">
    <name type="scientific">Perca flavescens</name>
    <name type="common">American yellow perch</name>
    <name type="synonym">Morone flavescens</name>
    <dbReference type="NCBI Taxonomy" id="8167"/>
    <lineage>
        <taxon>Eukaryota</taxon>
        <taxon>Metazoa</taxon>
        <taxon>Chordata</taxon>
        <taxon>Craniata</taxon>
        <taxon>Vertebrata</taxon>
        <taxon>Euteleostomi</taxon>
        <taxon>Actinopterygii</taxon>
        <taxon>Neopterygii</taxon>
        <taxon>Teleostei</taxon>
        <taxon>Neoteleostei</taxon>
        <taxon>Acanthomorphata</taxon>
        <taxon>Eupercaria</taxon>
        <taxon>Perciformes</taxon>
        <taxon>Percoidei</taxon>
        <taxon>Percidae</taxon>
        <taxon>Percinae</taxon>
        <taxon>Perca</taxon>
    </lineage>
</organism>
<dbReference type="Proteomes" id="UP000295070">
    <property type="component" value="Chromosome 21"/>
</dbReference>
<dbReference type="STRING" id="8167.A0A484C348"/>
<dbReference type="EMBL" id="SCKG01000021">
    <property type="protein sequence ID" value="TDG98056.1"/>
    <property type="molecule type" value="Genomic_DNA"/>
</dbReference>